<dbReference type="Gene3D" id="3.50.7.10">
    <property type="entry name" value="GroEL"/>
    <property type="match status" value="1"/>
</dbReference>
<dbReference type="FunFam" id="3.50.7.10:FF:000001">
    <property type="entry name" value="60 kDa chaperonin"/>
    <property type="match status" value="1"/>
</dbReference>
<dbReference type="SUPFAM" id="SSF54849">
    <property type="entry name" value="GroEL-intermediate domain like"/>
    <property type="match status" value="1"/>
</dbReference>
<keyword evidence="9" id="KW-0963">Cytoplasm</keyword>
<reference evidence="13" key="1">
    <citation type="journal article" date="2021" name="PeerJ">
        <title>Extensive microbial diversity within the chicken gut microbiome revealed by metagenomics and culture.</title>
        <authorList>
            <person name="Gilroy R."/>
            <person name="Ravi A."/>
            <person name="Getino M."/>
            <person name="Pursley I."/>
            <person name="Horton D.L."/>
            <person name="Alikhan N.F."/>
            <person name="Baker D."/>
            <person name="Gharbi K."/>
            <person name="Hall N."/>
            <person name="Watson M."/>
            <person name="Adriaenssens E.M."/>
            <person name="Foster-Nyarko E."/>
            <person name="Jarju S."/>
            <person name="Secka A."/>
            <person name="Antonio M."/>
            <person name="Oren A."/>
            <person name="Chaudhuri R.R."/>
            <person name="La Ragione R."/>
            <person name="Hildebrand F."/>
            <person name="Pallen M.J."/>
        </authorList>
    </citation>
    <scope>NUCLEOTIDE SEQUENCE</scope>
    <source>
        <strain evidence="13">ChiHjej13B12-9602</strain>
    </source>
</reference>
<evidence type="ECO:0000256" key="10">
    <source>
        <dbReference type="RuleBase" id="RU000418"/>
    </source>
</evidence>
<evidence type="ECO:0000313" key="14">
    <source>
        <dbReference type="Proteomes" id="UP000753256"/>
    </source>
</evidence>
<reference evidence="13" key="2">
    <citation type="submission" date="2021-09" db="EMBL/GenBank/DDBJ databases">
        <authorList>
            <person name="Gilroy R."/>
        </authorList>
    </citation>
    <scope>NUCLEOTIDE SEQUENCE</scope>
    <source>
        <strain evidence="13">ChiHjej13B12-9602</strain>
    </source>
</reference>
<evidence type="ECO:0000256" key="1">
    <source>
        <dbReference type="ARBA" id="ARBA00004191"/>
    </source>
</evidence>
<dbReference type="NCBIfam" id="NF009489">
    <property type="entry name" value="PRK12851.1"/>
    <property type="match status" value="1"/>
</dbReference>
<dbReference type="GO" id="GO:0042603">
    <property type="term" value="C:capsule"/>
    <property type="evidence" value="ECO:0007669"/>
    <property type="project" value="UniProtKB-SubCell"/>
</dbReference>
<dbReference type="Proteomes" id="UP000753256">
    <property type="component" value="Unassembled WGS sequence"/>
</dbReference>
<dbReference type="PANTHER" id="PTHR45633">
    <property type="entry name" value="60 KDA HEAT SHOCK PROTEIN, MITOCHONDRIAL"/>
    <property type="match status" value="1"/>
</dbReference>
<dbReference type="InterPro" id="IPR027413">
    <property type="entry name" value="GROEL-like_equatorial_sf"/>
</dbReference>
<comment type="caution">
    <text evidence="9">Lacks conserved residue(s) required for the propagation of feature annotation.</text>
</comment>
<evidence type="ECO:0000256" key="3">
    <source>
        <dbReference type="ARBA" id="ARBA00006607"/>
    </source>
</evidence>
<comment type="subunit">
    <text evidence="9 11">Forms a cylinder of 14 subunits composed of two heptameric rings stacked back-to-back. Interacts with the co-chaperonin GroES.</text>
</comment>
<dbReference type="GO" id="GO:0016853">
    <property type="term" value="F:isomerase activity"/>
    <property type="evidence" value="ECO:0007669"/>
    <property type="project" value="UniProtKB-KW"/>
</dbReference>
<feature type="binding site" evidence="9">
    <location>
        <begin position="29"/>
        <end position="32"/>
    </location>
    <ligand>
        <name>ATP</name>
        <dbReference type="ChEBI" id="CHEBI:30616"/>
    </ligand>
</feature>
<dbReference type="AlphaFoldDB" id="A0A921IT36"/>
<dbReference type="NCBIfam" id="NF000592">
    <property type="entry name" value="PRK00013.1"/>
    <property type="match status" value="1"/>
</dbReference>
<dbReference type="InterPro" id="IPR027410">
    <property type="entry name" value="TCP-1-like_intermed_sf"/>
</dbReference>
<keyword evidence="5 9" id="KW-0067">ATP-binding</keyword>
<keyword evidence="6 9" id="KW-0143">Chaperone</keyword>
<dbReference type="CDD" id="cd03344">
    <property type="entry name" value="GroEL"/>
    <property type="match status" value="1"/>
</dbReference>
<protein>
    <recommendedName>
        <fullName evidence="9">Chaperonin GroEL</fullName>
        <ecNumber evidence="9">5.6.1.7</ecNumber>
    </recommendedName>
    <alternativeName>
        <fullName evidence="9">60 kDa chaperonin</fullName>
    </alternativeName>
    <alternativeName>
        <fullName evidence="9">Chaperonin-60</fullName>
        <shortName evidence="9">Cpn60</shortName>
    </alternativeName>
</protein>
<name>A0A921IT36_9ACTN</name>
<evidence type="ECO:0000256" key="12">
    <source>
        <dbReference type="SAM" id="Coils"/>
    </source>
</evidence>
<dbReference type="InterPro" id="IPR002423">
    <property type="entry name" value="Cpn60/GroEL/TCP-1"/>
</dbReference>
<evidence type="ECO:0000256" key="6">
    <source>
        <dbReference type="ARBA" id="ARBA00023186"/>
    </source>
</evidence>
<dbReference type="SUPFAM" id="SSF52029">
    <property type="entry name" value="GroEL apical domain-like"/>
    <property type="match status" value="1"/>
</dbReference>
<proteinExistence type="inferred from homology"/>
<evidence type="ECO:0000313" key="13">
    <source>
        <dbReference type="EMBL" id="HJG37287.1"/>
    </source>
</evidence>
<dbReference type="Gene3D" id="3.30.260.10">
    <property type="entry name" value="TCP-1-like chaperonin intermediate domain"/>
    <property type="match status" value="1"/>
</dbReference>
<organism evidence="13 14">
    <name type="scientific">Enorma phocaeensis</name>
    <dbReference type="NCBI Taxonomy" id="1871019"/>
    <lineage>
        <taxon>Bacteria</taxon>
        <taxon>Bacillati</taxon>
        <taxon>Actinomycetota</taxon>
        <taxon>Coriobacteriia</taxon>
        <taxon>Coriobacteriales</taxon>
        <taxon>Coriobacteriaceae</taxon>
        <taxon>Enorma</taxon>
    </lineage>
</organism>
<dbReference type="NCBIfam" id="TIGR02348">
    <property type="entry name" value="GroEL"/>
    <property type="match status" value="1"/>
</dbReference>
<dbReference type="PRINTS" id="PR00298">
    <property type="entry name" value="CHAPERONIN60"/>
</dbReference>
<keyword evidence="12" id="KW-0175">Coiled coil</keyword>
<dbReference type="Gene3D" id="1.10.560.10">
    <property type="entry name" value="GroEL-like equatorial domain"/>
    <property type="match status" value="1"/>
</dbReference>
<evidence type="ECO:0000256" key="5">
    <source>
        <dbReference type="ARBA" id="ARBA00022840"/>
    </source>
</evidence>
<evidence type="ECO:0000256" key="7">
    <source>
        <dbReference type="ARBA" id="ARBA00023235"/>
    </source>
</evidence>
<dbReference type="InterPro" id="IPR018370">
    <property type="entry name" value="Chaperonin_Cpn60_CS"/>
</dbReference>
<dbReference type="GO" id="GO:0005737">
    <property type="term" value="C:cytoplasm"/>
    <property type="evidence" value="ECO:0007669"/>
    <property type="project" value="UniProtKB-SubCell"/>
</dbReference>
<comment type="caution">
    <text evidence="13">The sequence shown here is derived from an EMBL/GenBank/DDBJ whole genome shotgun (WGS) entry which is preliminary data.</text>
</comment>
<feature type="binding site" evidence="9">
    <location>
        <position position="413"/>
    </location>
    <ligand>
        <name>ATP</name>
        <dbReference type="ChEBI" id="CHEBI:30616"/>
    </ligand>
</feature>
<dbReference type="EC" id="5.6.1.7" evidence="9"/>
<comment type="similarity">
    <text evidence="3 9 10">Belongs to the chaperonin (HSP60) family.</text>
</comment>
<dbReference type="NCBIfam" id="NF009487">
    <property type="entry name" value="PRK12849.1"/>
    <property type="match status" value="1"/>
</dbReference>
<feature type="binding site" evidence="9">
    <location>
        <begin position="86"/>
        <end position="90"/>
    </location>
    <ligand>
        <name>ATP</name>
        <dbReference type="ChEBI" id="CHEBI:30616"/>
    </ligand>
</feature>
<accession>A0A921IT36</accession>
<feature type="binding site" evidence="9">
    <location>
        <position position="493"/>
    </location>
    <ligand>
        <name>ATP</name>
        <dbReference type="ChEBI" id="CHEBI:30616"/>
    </ligand>
</feature>
<dbReference type="HAMAP" id="MF_00600">
    <property type="entry name" value="CH60"/>
    <property type="match status" value="1"/>
</dbReference>
<dbReference type="NCBIfam" id="NF009488">
    <property type="entry name" value="PRK12850.1"/>
    <property type="match status" value="1"/>
</dbReference>
<keyword evidence="7 9" id="KW-0413">Isomerase</keyword>
<dbReference type="SUPFAM" id="SSF48592">
    <property type="entry name" value="GroEL equatorial domain-like"/>
    <property type="match status" value="1"/>
</dbReference>
<dbReference type="GO" id="GO:0009986">
    <property type="term" value="C:cell surface"/>
    <property type="evidence" value="ECO:0007669"/>
    <property type="project" value="UniProtKB-SubCell"/>
</dbReference>
<comment type="subcellular location">
    <subcellularLocation>
        <location evidence="2">Cell surface</location>
    </subcellularLocation>
    <subcellularLocation>
        <location evidence="9">Cytoplasm</location>
    </subcellularLocation>
    <subcellularLocation>
        <location evidence="8">Secreted</location>
        <location evidence="8">Capsule</location>
    </subcellularLocation>
    <subcellularLocation>
        <location evidence="1">Secreted</location>
        <location evidence="1">Cell wall</location>
    </subcellularLocation>
</comment>
<evidence type="ECO:0000256" key="2">
    <source>
        <dbReference type="ARBA" id="ARBA00004241"/>
    </source>
</evidence>
<dbReference type="GO" id="GO:0009408">
    <property type="term" value="P:response to heat"/>
    <property type="evidence" value="ECO:0007669"/>
    <property type="project" value="UniProtKB-ARBA"/>
</dbReference>
<dbReference type="GO" id="GO:0140662">
    <property type="term" value="F:ATP-dependent protein folding chaperone"/>
    <property type="evidence" value="ECO:0007669"/>
    <property type="project" value="InterPro"/>
</dbReference>
<dbReference type="InterPro" id="IPR027409">
    <property type="entry name" value="GroEL-like_apical_dom_sf"/>
</dbReference>
<dbReference type="GO" id="GO:0005524">
    <property type="term" value="F:ATP binding"/>
    <property type="evidence" value="ECO:0007669"/>
    <property type="project" value="UniProtKB-UniRule"/>
</dbReference>
<keyword evidence="4 9" id="KW-0547">Nucleotide-binding</keyword>
<dbReference type="RefSeq" id="WP_273189987.1">
    <property type="nucleotide sequence ID" value="NZ_CALUIL010000014.1"/>
</dbReference>
<comment type="function">
    <text evidence="9 11">Together with its co-chaperonin GroES, plays an essential role in assisting protein folding. The GroEL-GroES system forms a nano-cage that allows encapsulation of the non-native substrate proteins and provides a physical environment optimized to promote and accelerate protein folding.</text>
</comment>
<dbReference type="EMBL" id="DYUZ01000022">
    <property type="protein sequence ID" value="HJG37287.1"/>
    <property type="molecule type" value="Genomic_DNA"/>
</dbReference>
<sequence length="545" mass="56862">MAKDITFDTAARTKLAKGVNKLADAVTVTMGPKGRYVALQRSFGAPTITNDGVSVAKEIELEDPIENMGAQLVKEVATKTNDTVGDGTTTATLLAQAIVNDGLRNVAAGANPLAIRRGIEKAVNAAVDEMKKQAQPVETKEQIASVGTISAGDPKVGEKISDAMDVVGKDGVITVEDGQTFDITIDTVEGMQFDKGYVSAYFVTDNDRMEAVLKDPYILMTDQKISNVQDIMPVLEAVSRAGKSLLIIAEDIEGEALPTLVLNKVRGALSVVAVKAPGYGDRRKRMLEDIAALTGGQAALDELGIKVADITAEMLGTAKSVTVTKDNTTIVDGGGDKAAIEARVAQIKAELEHTESDFDREKLQERLAKLSGGVAVIKVGAATETELKEIKHRVEDALQATRAAVEEGIVAGGGVAFMDAAPALEGIEISDPEEQIGIDIVKKALTAPVATIAQNAGFEGAVVVDKVASLPAGEGLNSANGEWGNMIKMGVLDPVKVTRTTLQNAASVASLILITEATVTDVPKNTALEDAIASATANAQGGGMY</sequence>
<evidence type="ECO:0000256" key="8">
    <source>
        <dbReference type="ARBA" id="ARBA00025702"/>
    </source>
</evidence>
<dbReference type="PROSITE" id="PS00296">
    <property type="entry name" value="CHAPERONINS_CPN60"/>
    <property type="match status" value="1"/>
</dbReference>
<evidence type="ECO:0000256" key="11">
    <source>
        <dbReference type="RuleBase" id="RU000419"/>
    </source>
</evidence>
<evidence type="ECO:0000256" key="4">
    <source>
        <dbReference type="ARBA" id="ARBA00022741"/>
    </source>
</evidence>
<dbReference type="GO" id="GO:0051082">
    <property type="term" value="F:unfolded protein binding"/>
    <property type="evidence" value="ECO:0007669"/>
    <property type="project" value="UniProtKB-UniRule"/>
</dbReference>
<dbReference type="InterPro" id="IPR001844">
    <property type="entry name" value="Cpn60/GroEL"/>
</dbReference>
<gene>
    <name evidence="9 13" type="primary">groL</name>
    <name evidence="9" type="synonym">groEL</name>
    <name evidence="13" type="ORF">K8V70_05440</name>
</gene>
<evidence type="ECO:0000256" key="9">
    <source>
        <dbReference type="HAMAP-Rule" id="MF_00600"/>
    </source>
</evidence>
<feature type="coiled-coil region" evidence="12">
    <location>
        <begin position="337"/>
        <end position="364"/>
    </location>
</feature>
<dbReference type="Pfam" id="PF00118">
    <property type="entry name" value="Cpn60_TCP1"/>
    <property type="match status" value="1"/>
</dbReference>
<dbReference type="GO" id="GO:0042026">
    <property type="term" value="P:protein refolding"/>
    <property type="evidence" value="ECO:0007669"/>
    <property type="project" value="UniProtKB-UniRule"/>
</dbReference>